<dbReference type="SUPFAM" id="SSF69318">
    <property type="entry name" value="Integrin alpha N-terminal domain"/>
    <property type="match status" value="1"/>
</dbReference>
<dbReference type="Proteomes" id="UP000886611">
    <property type="component" value="Unassembled WGS sequence"/>
</dbReference>
<feature type="transmembrane region" description="Helical" evidence="16">
    <location>
        <begin position="883"/>
        <end position="906"/>
    </location>
</feature>
<evidence type="ECO:0000256" key="16">
    <source>
        <dbReference type="RuleBase" id="RU003762"/>
    </source>
</evidence>
<dbReference type="InterPro" id="IPR002035">
    <property type="entry name" value="VWF_A"/>
</dbReference>
<keyword evidence="9 16" id="KW-1133">Transmembrane helix</keyword>
<name>A0A8X7X1I1_POLSE</name>
<feature type="non-terminal residue" evidence="18">
    <location>
        <position position="933"/>
    </location>
</feature>
<keyword evidence="8 16" id="KW-0130">Cell adhesion</keyword>
<keyword evidence="14" id="KW-0325">Glycoprotein</keyword>
<keyword evidence="7" id="KW-0106">Calcium</keyword>
<keyword evidence="19" id="KW-1185">Reference proteome</keyword>
<dbReference type="Pfam" id="PF01839">
    <property type="entry name" value="FG-GAP"/>
    <property type="match status" value="2"/>
</dbReference>
<proteinExistence type="inferred from homology"/>
<dbReference type="Gene3D" id="2.130.10.130">
    <property type="entry name" value="Integrin alpha, N-terminal"/>
    <property type="match status" value="1"/>
</dbReference>
<evidence type="ECO:0000256" key="5">
    <source>
        <dbReference type="ARBA" id="ARBA00022729"/>
    </source>
</evidence>
<dbReference type="Pfam" id="PF00092">
    <property type="entry name" value="VWA"/>
    <property type="match status" value="1"/>
</dbReference>
<evidence type="ECO:0000313" key="18">
    <source>
        <dbReference type="EMBL" id="KAG2459546.1"/>
    </source>
</evidence>
<dbReference type="Gene3D" id="2.60.40.1460">
    <property type="entry name" value="Integrin domains. Chain A, domain 2"/>
    <property type="match status" value="1"/>
</dbReference>
<keyword evidence="6" id="KW-0677">Repeat</keyword>
<dbReference type="PANTHER" id="PTHR23220:SF79">
    <property type="entry name" value="INTEGRIN ALPHA-E"/>
    <property type="match status" value="1"/>
</dbReference>
<evidence type="ECO:0000313" key="19">
    <source>
        <dbReference type="Proteomes" id="UP000886611"/>
    </source>
</evidence>
<dbReference type="PRINTS" id="PR01185">
    <property type="entry name" value="INTEGRINA"/>
</dbReference>
<evidence type="ECO:0000256" key="4">
    <source>
        <dbReference type="ARBA" id="ARBA00022723"/>
    </source>
</evidence>
<dbReference type="Gene3D" id="1.20.5.930">
    <property type="entry name" value="Bicelle-embedded integrin alpha(iib) transmembrane segment"/>
    <property type="match status" value="1"/>
</dbReference>
<gene>
    <name evidence="18" type="primary">Itgae</name>
    <name evidence="18" type="ORF">GTO96_0019384</name>
</gene>
<keyword evidence="11 16" id="KW-0472">Membrane</keyword>
<dbReference type="InterPro" id="IPR013519">
    <property type="entry name" value="Int_alpha_beta-p"/>
</dbReference>
<comment type="subcellular location">
    <subcellularLocation>
        <location evidence="1 16">Membrane</location>
        <topology evidence="1 16">Single-pass type I membrane protein</topology>
    </subcellularLocation>
</comment>
<organism evidence="18 19">
    <name type="scientific">Polypterus senegalus</name>
    <name type="common">Senegal bichir</name>
    <dbReference type="NCBI Taxonomy" id="55291"/>
    <lineage>
        <taxon>Eukaryota</taxon>
        <taxon>Metazoa</taxon>
        <taxon>Chordata</taxon>
        <taxon>Craniata</taxon>
        <taxon>Vertebrata</taxon>
        <taxon>Euteleostomi</taxon>
        <taxon>Actinopterygii</taxon>
        <taxon>Polypteriformes</taxon>
        <taxon>Polypteridae</taxon>
        <taxon>Polypterus</taxon>
    </lineage>
</organism>
<feature type="repeat" description="FG-GAP" evidence="15">
    <location>
        <begin position="348"/>
        <end position="406"/>
    </location>
</feature>
<evidence type="ECO:0000256" key="8">
    <source>
        <dbReference type="ARBA" id="ARBA00022889"/>
    </source>
</evidence>
<dbReference type="InterPro" id="IPR048285">
    <property type="entry name" value="Integrin_alpha_Ig-like_2"/>
</dbReference>
<feature type="repeat" description="FG-GAP" evidence="15">
    <location>
        <begin position="410"/>
        <end position="470"/>
    </location>
</feature>
<dbReference type="InterPro" id="IPR018184">
    <property type="entry name" value="Integrin_alpha_C_CS"/>
</dbReference>
<dbReference type="PROSITE" id="PS51470">
    <property type="entry name" value="FG_GAP"/>
    <property type="match status" value="3"/>
</dbReference>
<dbReference type="GO" id="GO:0009897">
    <property type="term" value="C:external side of plasma membrane"/>
    <property type="evidence" value="ECO:0007669"/>
    <property type="project" value="TreeGrafter"/>
</dbReference>
<dbReference type="PANTHER" id="PTHR23220">
    <property type="entry name" value="INTEGRIN ALPHA"/>
    <property type="match status" value="1"/>
</dbReference>
<evidence type="ECO:0000256" key="1">
    <source>
        <dbReference type="ARBA" id="ARBA00004479"/>
    </source>
</evidence>
<dbReference type="PROSITE" id="PS00242">
    <property type="entry name" value="INTEGRIN_ALPHA"/>
    <property type="match status" value="1"/>
</dbReference>
<dbReference type="SMART" id="SM00327">
    <property type="entry name" value="VWA"/>
    <property type="match status" value="1"/>
</dbReference>
<dbReference type="PROSITE" id="PS50234">
    <property type="entry name" value="VWFA"/>
    <property type="match status" value="1"/>
</dbReference>
<dbReference type="InterPro" id="IPR036465">
    <property type="entry name" value="vWFA_dom_sf"/>
</dbReference>
<evidence type="ECO:0000256" key="14">
    <source>
        <dbReference type="ARBA" id="ARBA00023180"/>
    </source>
</evidence>
<sequence length="933" mass="104350">MDGSGSIDEKDFQKAKDFIKNMMSKIWENCFLCNFAVVQYGAEIVTELSLKDNKNASFCLIKVQDIVQLGKVTKTASAIQLVLNDTFTEEKGSKQKSKKFIIVLTDGEIFEDPLKLEDVMNSTLMVNITRFAIGVGADFNKSKGKAELQQIASDPDDKHLFTVDNYAALDRLLDSLEKSITGIEGTQDVAAFQFELSEAGFSTHLTEDGTLLFGAVGAYDWSGGLILKKMNDVKFLNDSSSSAGKYSYLGYAVAAVKTRKGYLYGSGAPRHDLKGRVVIFSEQNNKMTQILSGQQAGSYFGSKLCPLDIDGDSFTDYLLVGAPFFHIHGEEGKVYVYKLQDENLFENVMELQESSGFAFARFGFAIASVGDIDGNKFNDIAIGAPLESSNAGCVYIYNGYEHGLRQHYSQKIEAAKIDRGLQYFGQSIDGGTDLTGDNQDDITVGSLGTVVVLRSLPVFRITPENKCNGITISKEMQNDKTPSELKICPCFVNTINWRLMDEDSIVIDYTVELDTEKEQKRVIIREGKPRTRTFTITKDTECTEELFLHFVSCHDDCFSDVMIKFNFSLHDKENVSRGILDSFTDQEVFFKIPFKKDCGDDHVCTPEIDLTPGQPKNIEITIGEMKELTVNFSLINRGENSYMTTMNLSYPNILTFKSLSESQEVKEFICDSPEIHPLQTETSRLCLKIGYPVYKTDSKIYFQITWQVTNTKSNENGALMNVSVGCKNNGSQLLNEVSYAIHIKHSVKMFLKGRTIPAFLALSEDAKGKHPVKFLFEVKGENFFGAEFNLTIILKSVEDIKATISQNASEIQNCLVEHHITTCKFVASEVNITVDTIVNFEKELHNTTAVAILNYNEDLYLDNGGSYQVEVPLVVDILKENSYLPAMIGSSVAGFVILAVLIFILFKIGFFKRKYKEKTMTDQQQEETKKEDM</sequence>
<accession>A0A8X7X1I1</accession>
<keyword evidence="5" id="KW-0732">Signal</keyword>
<keyword evidence="3 16" id="KW-0812">Transmembrane</keyword>
<dbReference type="GO" id="GO:0005178">
    <property type="term" value="F:integrin binding"/>
    <property type="evidence" value="ECO:0007669"/>
    <property type="project" value="TreeGrafter"/>
</dbReference>
<dbReference type="Gene3D" id="3.40.50.410">
    <property type="entry name" value="von Willebrand factor, type A domain"/>
    <property type="match status" value="1"/>
</dbReference>
<evidence type="ECO:0000256" key="10">
    <source>
        <dbReference type="ARBA" id="ARBA00023037"/>
    </source>
</evidence>
<dbReference type="Gene3D" id="2.60.40.1510">
    <property type="entry name" value="ntegrin, alpha v. Chain A, domain 3"/>
    <property type="match status" value="1"/>
</dbReference>
<feature type="repeat" description="FG-GAP" evidence="15">
    <location>
        <begin position="286"/>
        <end position="346"/>
    </location>
</feature>
<dbReference type="InterPro" id="IPR013517">
    <property type="entry name" value="FG-GAP"/>
</dbReference>
<dbReference type="GO" id="GO:0008305">
    <property type="term" value="C:integrin complex"/>
    <property type="evidence" value="ECO:0007669"/>
    <property type="project" value="InterPro"/>
</dbReference>
<dbReference type="EMBL" id="JAATIS010005477">
    <property type="protein sequence ID" value="KAG2459546.1"/>
    <property type="molecule type" value="Genomic_DNA"/>
</dbReference>
<dbReference type="Pfam" id="PF20805">
    <property type="entry name" value="Integrin_A_Ig_2"/>
    <property type="match status" value="1"/>
</dbReference>
<dbReference type="GO" id="GO:0046872">
    <property type="term" value="F:metal ion binding"/>
    <property type="evidence" value="ECO:0007669"/>
    <property type="project" value="UniProtKB-KW"/>
</dbReference>
<dbReference type="AlphaFoldDB" id="A0A8X7X1I1"/>
<dbReference type="SUPFAM" id="SSF69179">
    <property type="entry name" value="Integrin domains"/>
    <property type="match status" value="2"/>
</dbReference>
<dbReference type="GO" id="GO:0007160">
    <property type="term" value="P:cell-matrix adhesion"/>
    <property type="evidence" value="ECO:0007669"/>
    <property type="project" value="TreeGrafter"/>
</dbReference>
<dbReference type="InterPro" id="IPR028994">
    <property type="entry name" value="Integrin_alpha_N"/>
</dbReference>
<evidence type="ECO:0000256" key="11">
    <source>
        <dbReference type="ARBA" id="ARBA00023136"/>
    </source>
</evidence>
<dbReference type="InterPro" id="IPR032695">
    <property type="entry name" value="Integrin_dom_sf"/>
</dbReference>
<evidence type="ECO:0000256" key="12">
    <source>
        <dbReference type="ARBA" id="ARBA00023157"/>
    </source>
</evidence>
<keyword evidence="13 16" id="KW-0675">Receptor</keyword>
<evidence type="ECO:0000256" key="15">
    <source>
        <dbReference type="PROSITE-ProRule" id="PRU00803"/>
    </source>
</evidence>
<dbReference type="GO" id="GO:0033627">
    <property type="term" value="P:cell adhesion mediated by integrin"/>
    <property type="evidence" value="ECO:0007669"/>
    <property type="project" value="TreeGrafter"/>
</dbReference>
<keyword evidence="4" id="KW-0479">Metal-binding</keyword>
<evidence type="ECO:0000259" key="17">
    <source>
        <dbReference type="PROSITE" id="PS50234"/>
    </source>
</evidence>
<protein>
    <submittedName>
        <fullName evidence="18">ITAE protein</fullName>
    </submittedName>
</protein>
<dbReference type="SMART" id="SM00191">
    <property type="entry name" value="Int_alpha"/>
    <property type="match status" value="4"/>
</dbReference>
<dbReference type="InterPro" id="IPR000413">
    <property type="entry name" value="Integrin_alpha"/>
</dbReference>
<evidence type="ECO:0000256" key="6">
    <source>
        <dbReference type="ARBA" id="ARBA00022737"/>
    </source>
</evidence>
<evidence type="ECO:0000256" key="9">
    <source>
        <dbReference type="ARBA" id="ARBA00022989"/>
    </source>
</evidence>
<evidence type="ECO:0000256" key="3">
    <source>
        <dbReference type="ARBA" id="ARBA00022692"/>
    </source>
</evidence>
<keyword evidence="10 16" id="KW-0401">Integrin</keyword>
<reference evidence="18 19" key="1">
    <citation type="journal article" date="2021" name="Cell">
        <title>Tracing the genetic footprints of vertebrate landing in non-teleost ray-finned fishes.</title>
        <authorList>
            <person name="Bi X."/>
            <person name="Wang K."/>
            <person name="Yang L."/>
            <person name="Pan H."/>
            <person name="Jiang H."/>
            <person name="Wei Q."/>
            <person name="Fang M."/>
            <person name="Yu H."/>
            <person name="Zhu C."/>
            <person name="Cai Y."/>
            <person name="He Y."/>
            <person name="Gan X."/>
            <person name="Zeng H."/>
            <person name="Yu D."/>
            <person name="Zhu Y."/>
            <person name="Jiang H."/>
            <person name="Qiu Q."/>
            <person name="Yang H."/>
            <person name="Zhang Y.E."/>
            <person name="Wang W."/>
            <person name="Zhu M."/>
            <person name="He S."/>
            <person name="Zhang G."/>
        </authorList>
    </citation>
    <scope>NUCLEOTIDE SEQUENCE [LARGE SCALE GENOMIC DNA]</scope>
    <source>
        <strain evidence="18">Bchr_013</strain>
    </source>
</reference>
<evidence type="ECO:0000256" key="2">
    <source>
        <dbReference type="ARBA" id="ARBA00008054"/>
    </source>
</evidence>
<keyword evidence="12" id="KW-1015">Disulfide bond</keyword>
<comment type="similarity">
    <text evidence="2 16">Belongs to the integrin alpha chain family.</text>
</comment>
<evidence type="ECO:0000256" key="13">
    <source>
        <dbReference type="ARBA" id="ARBA00023170"/>
    </source>
</evidence>
<comment type="caution">
    <text evidence="18">The sequence shown here is derived from an EMBL/GenBank/DDBJ whole genome shotgun (WGS) entry which is preliminary data.</text>
</comment>
<feature type="domain" description="VWFA" evidence="17">
    <location>
        <begin position="1"/>
        <end position="176"/>
    </location>
</feature>
<dbReference type="GO" id="GO:0007229">
    <property type="term" value="P:integrin-mediated signaling pathway"/>
    <property type="evidence" value="ECO:0007669"/>
    <property type="project" value="UniProtKB-KW"/>
</dbReference>
<feature type="non-terminal residue" evidence="18">
    <location>
        <position position="1"/>
    </location>
</feature>
<dbReference type="GO" id="GO:0098609">
    <property type="term" value="P:cell-cell adhesion"/>
    <property type="evidence" value="ECO:0007669"/>
    <property type="project" value="TreeGrafter"/>
</dbReference>
<dbReference type="SUPFAM" id="SSF53300">
    <property type="entry name" value="vWA-like"/>
    <property type="match status" value="1"/>
</dbReference>
<evidence type="ECO:0000256" key="7">
    <source>
        <dbReference type="ARBA" id="ARBA00022837"/>
    </source>
</evidence>